<evidence type="ECO:0000256" key="3">
    <source>
        <dbReference type="ARBA" id="ARBA00011643"/>
    </source>
</evidence>
<dbReference type="InterPro" id="IPR028979">
    <property type="entry name" value="Ser_kin/Pase_Hpr-like_N_sf"/>
</dbReference>
<dbReference type="RefSeq" id="WP_062273164.1">
    <property type="nucleotide sequence ID" value="NZ_JAKEDQ010000009.1"/>
</dbReference>
<keyword evidence="9 11" id="KW-0511">Multifunctional enzyme</keyword>
<dbReference type="InterPro" id="IPR003755">
    <property type="entry name" value="HPr(Ser)_kin/Pase"/>
</dbReference>
<dbReference type="EC" id="2.7.4.-" evidence="11"/>
<evidence type="ECO:0000256" key="11">
    <source>
        <dbReference type="HAMAP-Rule" id="MF_01249"/>
    </source>
</evidence>
<evidence type="ECO:0000313" key="15">
    <source>
        <dbReference type="Proteomes" id="UP000075766"/>
    </source>
</evidence>
<feature type="domain" description="HPr(Ser) kinase/phosphorylase N-terminal" evidence="12">
    <location>
        <begin position="5"/>
        <end position="130"/>
    </location>
</feature>
<comment type="catalytic activity">
    <reaction evidence="1 11">
        <text>[HPr protein]-L-serine + ATP = [HPr protein]-O-phospho-L-serine + ADP + H(+)</text>
        <dbReference type="Rhea" id="RHEA:46600"/>
        <dbReference type="Rhea" id="RHEA-COMP:11602"/>
        <dbReference type="Rhea" id="RHEA-COMP:11603"/>
        <dbReference type="ChEBI" id="CHEBI:15378"/>
        <dbReference type="ChEBI" id="CHEBI:29999"/>
        <dbReference type="ChEBI" id="CHEBI:30616"/>
        <dbReference type="ChEBI" id="CHEBI:83421"/>
        <dbReference type="ChEBI" id="CHEBI:456216"/>
    </reaction>
</comment>
<feature type="active site" evidence="11">
    <location>
        <position position="248"/>
    </location>
</feature>
<keyword evidence="7 11" id="KW-0418">Kinase</keyword>
<keyword evidence="5 11" id="KW-0808">Transferase</keyword>
<comment type="domain">
    <text evidence="11">The Walker A ATP-binding motif also binds Pi and PPi.</text>
</comment>
<dbReference type="SUPFAM" id="SSF53795">
    <property type="entry name" value="PEP carboxykinase-like"/>
    <property type="match status" value="1"/>
</dbReference>
<proteinExistence type="inferred from homology"/>
<dbReference type="PANTHER" id="PTHR30305:SF1">
    <property type="entry name" value="HPR KINASE_PHOSPHORYLASE"/>
    <property type="match status" value="1"/>
</dbReference>
<dbReference type="InterPro" id="IPR011126">
    <property type="entry name" value="Hpr_kin/Pase_Hpr_N"/>
</dbReference>
<dbReference type="InterPro" id="IPR011104">
    <property type="entry name" value="Hpr_kin/Pase_C"/>
</dbReference>
<comment type="caution">
    <text evidence="14">The sequence shown here is derived from an EMBL/GenBank/DDBJ whole genome shotgun (WGS) entry which is preliminary data.</text>
</comment>
<dbReference type="Pfam" id="PF02603">
    <property type="entry name" value="Hpr_kinase_N"/>
    <property type="match status" value="1"/>
</dbReference>
<comment type="function">
    <text evidence="11">Catalyzes the ATP- as well as the pyrophosphate-dependent phosphorylation of a specific serine residue in HPr, a phosphocarrier protein of the phosphoenolpyruvate-dependent sugar phosphotransferase system (PTS). HprK/P also catalyzes the pyrophosphate-producing, inorganic phosphate-dependent dephosphorylation (phosphorolysis) of seryl-phosphorylated HPr (P-Ser-HPr).</text>
</comment>
<dbReference type="Gene3D" id="3.40.1390.20">
    <property type="entry name" value="HprK N-terminal domain-like"/>
    <property type="match status" value="1"/>
</dbReference>
<keyword evidence="11" id="KW-0460">Magnesium</keyword>
<evidence type="ECO:0000256" key="2">
    <source>
        <dbReference type="ARBA" id="ARBA00006883"/>
    </source>
</evidence>
<comment type="caution">
    <text evidence="11">Lacks conserved residue(s) required for the propagation of feature annotation.</text>
</comment>
<feature type="domain" description="HPr kinase/phosphorylase C-terminal" evidence="13">
    <location>
        <begin position="133"/>
        <end position="303"/>
    </location>
</feature>
<feature type="region of interest" description="Important for the catalytic mechanism of both phosphorylation and dephosphorylation" evidence="11">
    <location>
        <begin position="204"/>
        <end position="213"/>
    </location>
</feature>
<protein>
    <recommendedName>
        <fullName evidence="11">HPr kinase/phosphorylase</fullName>
        <shortName evidence="11">HPrK/P</shortName>
        <ecNumber evidence="11">2.7.11.-</ecNumber>
        <ecNumber evidence="11">2.7.4.-</ecNumber>
    </recommendedName>
    <alternativeName>
        <fullName evidence="11">HPr(Ser) kinase/phosphorylase</fullName>
    </alternativeName>
</protein>
<evidence type="ECO:0000259" key="12">
    <source>
        <dbReference type="Pfam" id="PF02603"/>
    </source>
</evidence>
<feature type="active site" description="Proton acceptor; for phosphorylation activity. Proton donor; for dephosphorylation activity" evidence="11">
    <location>
        <position position="180"/>
    </location>
</feature>
<keyword evidence="6 11" id="KW-0547">Nucleotide-binding</keyword>
<evidence type="ECO:0000256" key="4">
    <source>
        <dbReference type="ARBA" id="ARBA00022527"/>
    </source>
</evidence>
<feature type="active site" evidence="11">
    <location>
        <position position="141"/>
    </location>
</feature>
<comment type="similarity">
    <text evidence="2 11">Belongs to the HPrK/P family.</text>
</comment>
<comment type="cofactor">
    <cofactor evidence="11">
        <name>Mg(2+)</name>
        <dbReference type="ChEBI" id="CHEBI:18420"/>
    </cofactor>
</comment>
<dbReference type="HAMAP" id="MF_01249">
    <property type="entry name" value="HPr_kinase"/>
    <property type="match status" value="1"/>
</dbReference>
<keyword evidence="15" id="KW-1185">Reference proteome</keyword>
<organism evidence="14 15">
    <name type="scientific">Marichromatium gracile</name>
    <name type="common">Chromatium gracile</name>
    <dbReference type="NCBI Taxonomy" id="1048"/>
    <lineage>
        <taxon>Bacteria</taxon>
        <taxon>Pseudomonadati</taxon>
        <taxon>Pseudomonadota</taxon>
        <taxon>Gammaproteobacteria</taxon>
        <taxon>Chromatiales</taxon>
        <taxon>Chromatiaceae</taxon>
        <taxon>Marichromatium</taxon>
    </lineage>
</organism>
<evidence type="ECO:0000256" key="7">
    <source>
        <dbReference type="ARBA" id="ARBA00022777"/>
    </source>
</evidence>
<evidence type="ECO:0000259" key="13">
    <source>
        <dbReference type="Pfam" id="PF07475"/>
    </source>
</evidence>
<evidence type="ECO:0000256" key="6">
    <source>
        <dbReference type="ARBA" id="ARBA00022741"/>
    </source>
</evidence>
<dbReference type="Proteomes" id="UP000075766">
    <property type="component" value="Unassembled WGS sequence"/>
</dbReference>
<evidence type="ECO:0000256" key="10">
    <source>
        <dbReference type="ARBA" id="ARBA00047657"/>
    </source>
</evidence>
<comment type="catalytic activity">
    <reaction evidence="10 11">
        <text>[HPr protein]-O-phospho-L-serine + phosphate + H(+) = [HPr protein]-L-serine + diphosphate</text>
        <dbReference type="Rhea" id="RHEA:46604"/>
        <dbReference type="Rhea" id="RHEA-COMP:11602"/>
        <dbReference type="Rhea" id="RHEA-COMP:11603"/>
        <dbReference type="ChEBI" id="CHEBI:15378"/>
        <dbReference type="ChEBI" id="CHEBI:29999"/>
        <dbReference type="ChEBI" id="CHEBI:33019"/>
        <dbReference type="ChEBI" id="CHEBI:43474"/>
        <dbReference type="ChEBI" id="CHEBI:83421"/>
    </reaction>
</comment>
<evidence type="ECO:0000313" key="14">
    <source>
        <dbReference type="EMBL" id="KXX65465.1"/>
    </source>
</evidence>
<accession>A0ABR5VJF2</accession>
<dbReference type="NCBIfam" id="TIGR00679">
    <property type="entry name" value="hpr-ser"/>
    <property type="match status" value="1"/>
</dbReference>
<dbReference type="EMBL" id="LSYU01000033">
    <property type="protein sequence ID" value="KXX65465.1"/>
    <property type="molecule type" value="Genomic_DNA"/>
</dbReference>
<name>A0ABR5VJF2_MARGR</name>
<dbReference type="EC" id="2.7.11.-" evidence="11"/>
<dbReference type="Gene3D" id="3.40.50.300">
    <property type="entry name" value="P-loop containing nucleotide triphosphate hydrolases"/>
    <property type="match status" value="1"/>
</dbReference>
<dbReference type="SUPFAM" id="SSF75138">
    <property type="entry name" value="HprK N-terminal domain-like"/>
    <property type="match status" value="1"/>
</dbReference>
<sequence>MLDSLQSLLEQTGPRLQLRWLNGEPEQGSPLRRPERARSRESLIGSLNCIHPNCLQVIGRAEQRYLQALGRTAFEETLEQLFAEQPAAILFADGLEPHPAFFAFAAEHDTPLLGSPLGDEELINHLRYFLTHALAERQTLHGVFIEVLGMGVLLVGDPAVGKSELALDLITRGHRLIADDAPRFARIAPETIEGTCPETLRDFLEVRGLGILNIRAMFGEGAVQRSKTLNLIIDLQPLDQQQIAGLDRLTGSLSATDVLGVAIPTITMPVAPGRNLAILVEAAVRHQILRIRGYDAGVDFIDRQARAIRLDRPDPPGPGSRP</sequence>
<feature type="region of interest" description="Important for the catalytic mechanism of dephosphorylation" evidence="11">
    <location>
        <begin position="269"/>
        <end position="274"/>
    </location>
</feature>
<evidence type="ECO:0000256" key="5">
    <source>
        <dbReference type="ARBA" id="ARBA00022679"/>
    </source>
</evidence>
<dbReference type="Pfam" id="PF07475">
    <property type="entry name" value="Hpr_kinase_C"/>
    <property type="match status" value="1"/>
</dbReference>
<feature type="active site" evidence="11">
    <location>
        <position position="162"/>
    </location>
</feature>
<comment type="subunit">
    <text evidence="3 11">Homohexamer.</text>
</comment>
<evidence type="ECO:0000256" key="8">
    <source>
        <dbReference type="ARBA" id="ARBA00022840"/>
    </source>
</evidence>
<comment type="miscellaneous">
    <text evidence="11">Both phosphorylation and phosphorolysis are carried out by the same active site and suggest a common mechanism for both reactions.</text>
</comment>
<feature type="binding site" evidence="11">
    <location>
        <position position="205"/>
    </location>
    <ligand>
        <name>Mg(2+)</name>
        <dbReference type="ChEBI" id="CHEBI:18420"/>
    </ligand>
</feature>
<keyword evidence="4 11" id="KW-0723">Serine/threonine-protein kinase</keyword>
<evidence type="ECO:0000256" key="9">
    <source>
        <dbReference type="ARBA" id="ARBA00023268"/>
    </source>
</evidence>
<evidence type="ECO:0000256" key="1">
    <source>
        <dbReference type="ARBA" id="ARBA00001120"/>
    </source>
</evidence>
<gene>
    <name evidence="11" type="primary">hprK</name>
    <name evidence="14" type="ORF">AY586_01055</name>
</gene>
<dbReference type="PANTHER" id="PTHR30305">
    <property type="entry name" value="PROTEIN YJDM-RELATED"/>
    <property type="match status" value="1"/>
</dbReference>
<keyword evidence="8 11" id="KW-0067">ATP-binding</keyword>
<dbReference type="CDD" id="cd01918">
    <property type="entry name" value="HprK_C"/>
    <property type="match status" value="1"/>
</dbReference>
<feature type="binding site" evidence="11">
    <location>
        <position position="163"/>
    </location>
    <ligand>
        <name>Mg(2+)</name>
        <dbReference type="ChEBI" id="CHEBI:18420"/>
    </ligand>
</feature>
<keyword evidence="11" id="KW-0479">Metal-binding</keyword>
<reference evidence="14 15" key="1">
    <citation type="submission" date="2016-02" db="EMBL/GenBank/DDBJ databases">
        <title>Genome sequence of Marichromatium gracile YL-28, a purple sulfur bacterium.</title>
        <authorList>
            <person name="Zhao C."/>
            <person name="Hong X."/>
            <person name="Chen S."/>
            <person name="Yang S."/>
        </authorList>
    </citation>
    <scope>NUCLEOTIDE SEQUENCE [LARGE SCALE GENOMIC DNA]</scope>
    <source>
        <strain evidence="14 15">YL28</strain>
    </source>
</reference>
<dbReference type="InterPro" id="IPR027417">
    <property type="entry name" value="P-loop_NTPase"/>
</dbReference>